<evidence type="ECO:0000256" key="6">
    <source>
        <dbReference type="SAM" id="SignalP"/>
    </source>
</evidence>
<evidence type="ECO:0000256" key="3">
    <source>
        <dbReference type="ARBA" id="ARBA00022729"/>
    </source>
</evidence>
<dbReference type="Proteomes" id="UP000009080">
    <property type="component" value="Chromosome"/>
</dbReference>
<organism evidence="7 8">
    <name type="scientific">Teredinibacter turnerae (strain ATCC 39867 / T7901)</name>
    <dbReference type="NCBI Taxonomy" id="377629"/>
    <lineage>
        <taxon>Bacteria</taxon>
        <taxon>Pseudomonadati</taxon>
        <taxon>Pseudomonadota</taxon>
        <taxon>Gammaproteobacteria</taxon>
        <taxon>Cellvibrionales</taxon>
        <taxon>Cellvibrionaceae</taxon>
        <taxon>Teredinibacter</taxon>
    </lineage>
</organism>
<proteinExistence type="inferred from homology"/>
<evidence type="ECO:0000256" key="2">
    <source>
        <dbReference type="ARBA" id="ARBA00008441"/>
    </source>
</evidence>
<dbReference type="InterPro" id="IPR012899">
    <property type="entry name" value="LTXXQ"/>
</dbReference>
<dbReference type="EMBL" id="CP001614">
    <property type="protein sequence ID" value="ACR14173.1"/>
    <property type="molecule type" value="Genomic_DNA"/>
</dbReference>
<dbReference type="Gene3D" id="1.20.120.1490">
    <property type="match status" value="1"/>
</dbReference>
<sequence length="154" mass="16403">MKAKCKALIGAGLISMAASAMAMGPGQGGCGKGGGGGFQGRGLEMMEYALDLTTEQKAQIQALRDEHAAARGERGLGNPAALSQLDPSAADYQTQLDALAAQAADSAKQRVYFHAEMQAKMREILTPEQLEKWQDMKSRMGKRGRGGWRSEADE</sequence>
<protein>
    <submittedName>
        <fullName evidence="7">LTXXQ motif protein</fullName>
    </submittedName>
</protein>
<comment type="subcellular location">
    <subcellularLocation>
        <location evidence="1">Periplasm</location>
    </subcellularLocation>
</comment>
<dbReference type="STRING" id="377629.TERTU_4432"/>
<dbReference type="PANTHER" id="PTHR38102">
    <property type="entry name" value="PERIPLASMIC CHAPERONE SPY"/>
    <property type="match status" value="1"/>
</dbReference>
<feature type="region of interest" description="Disordered" evidence="5">
    <location>
        <begin position="130"/>
        <end position="154"/>
    </location>
</feature>
<keyword evidence="4" id="KW-0574">Periplasm</keyword>
<dbReference type="HOGENOM" id="CLU_1703377_0_0_6"/>
<feature type="signal peptide" evidence="6">
    <location>
        <begin position="1"/>
        <end position="22"/>
    </location>
</feature>
<reference evidence="7 8" key="1">
    <citation type="journal article" date="2009" name="PLoS ONE">
        <title>The complete genome of Teredinibacter turnerae T7901: an intracellular endosymbiont of marine wood-boring bivalves (shipworms).</title>
        <authorList>
            <person name="Yang J.C."/>
            <person name="Madupu R."/>
            <person name="Durkin A.S."/>
            <person name="Ekborg N.A."/>
            <person name="Pedamallu C.S."/>
            <person name="Hostetler J.B."/>
            <person name="Radune D."/>
            <person name="Toms B.S."/>
            <person name="Henrissat B."/>
            <person name="Coutinho P.M."/>
            <person name="Schwarz S."/>
            <person name="Field L."/>
            <person name="Trindade-Silva A.E."/>
            <person name="Soares C.A.G."/>
            <person name="Elshahawi S."/>
            <person name="Hanora A."/>
            <person name="Schmidt E.W."/>
            <person name="Haygood M.G."/>
            <person name="Posfai J."/>
            <person name="Benner J."/>
            <person name="Madinger C."/>
            <person name="Nove J."/>
            <person name="Anton B."/>
            <person name="Chaudhary K."/>
            <person name="Foster J."/>
            <person name="Holman A."/>
            <person name="Kumar S."/>
            <person name="Lessard P.A."/>
            <person name="Luyten Y.A."/>
            <person name="Slatko B."/>
            <person name="Wood N."/>
            <person name="Wu B."/>
            <person name="Teplitski M."/>
            <person name="Mougous J.D."/>
            <person name="Ward N."/>
            <person name="Eisen J.A."/>
            <person name="Badger J.H."/>
            <person name="Distel D.L."/>
        </authorList>
    </citation>
    <scope>NUCLEOTIDE SEQUENCE [LARGE SCALE GENOMIC DNA]</scope>
    <source>
        <strain evidence="8">ATCC 39867 / T7901</strain>
    </source>
</reference>
<dbReference type="AlphaFoldDB" id="C5BJ30"/>
<evidence type="ECO:0000256" key="4">
    <source>
        <dbReference type="ARBA" id="ARBA00022764"/>
    </source>
</evidence>
<evidence type="ECO:0000256" key="5">
    <source>
        <dbReference type="SAM" id="MobiDB-lite"/>
    </source>
</evidence>
<feature type="chain" id="PRO_5002946358" evidence="6">
    <location>
        <begin position="23"/>
        <end position="154"/>
    </location>
</feature>
<dbReference type="OrthoDB" id="7069277at2"/>
<evidence type="ECO:0000313" key="8">
    <source>
        <dbReference type="Proteomes" id="UP000009080"/>
    </source>
</evidence>
<dbReference type="GO" id="GO:0030288">
    <property type="term" value="C:outer membrane-bounded periplasmic space"/>
    <property type="evidence" value="ECO:0007669"/>
    <property type="project" value="TreeGrafter"/>
</dbReference>
<name>C5BJ30_TERTT</name>
<dbReference type="RefSeq" id="WP_015820289.1">
    <property type="nucleotide sequence ID" value="NC_012997.1"/>
</dbReference>
<dbReference type="GO" id="GO:0051082">
    <property type="term" value="F:unfolded protein binding"/>
    <property type="evidence" value="ECO:0007669"/>
    <property type="project" value="TreeGrafter"/>
</dbReference>
<gene>
    <name evidence="7" type="ordered locus">TERTU_4432</name>
</gene>
<dbReference type="InterPro" id="IPR052211">
    <property type="entry name" value="Cpx_auxiliary_protein"/>
</dbReference>
<accession>C5BJ30</accession>
<keyword evidence="3 6" id="KW-0732">Signal</keyword>
<dbReference type="PANTHER" id="PTHR38102:SF1">
    <property type="entry name" value="PERIPLASMIC CHAPERONE SPY"/>
    <property type="match status" value="1"/>
</dbReference>
<dbReference type="Pfam" id="PF07813">
    <property type="entry name" value="LTXXQ"/>
    <property type="match status" value="1"/>
</dbReference>
<evidence type="ECO:0000313" key="7">
    <source>
        <dbReference type="EMBL" id="ACR14173.1"/>
    </source>
</evidence>
<evidence type="ECO:0000256" key="1">
    <source>
        <dbReference type="ARBA" id="ARBA00004418"/>
    </source>
</evidence>
<dbReference type="KEGG" id="ttu:TERTU_4432"/>
<comment type="similarity">
    <text evidence="2">Belongs to the CpxP/Spy family.</text>
</comment>
<dbReference type="eggNOG" id="COG3678">
    <property type="taxonomic scope" value="Bacteria"/>
</dbReference>
<keyword evidence="8" id="KW-1185">Reference proteome</keyword>